<dbReference type="RefSeq" id="XP_022951481.1">
    <property type="nucleotide sequence ID" value="XM_023095713.1"/>
</dbReference>
<gene>
    <name evidence="12" type="primary">LOC111454287</name>
</gene>
<dbReference type="GO" id="GO:0005634">
    <property type="term" value="C:nucleus"/>
    <property type="evidence" value="ECO:0007669"/>
    <property type="project" value="UniProtKB-SubCell"/>
</dbReference>
<evidence type="ECO:0000256" key="3">
    <source>
        <dbReference type="ARBA" id="ARBA00023015"/>
    </source>
</evidence>
<dbReference type="InterPro" id="IPR001471">
    <property type="entry name" value="AP2/ERF_dom"/>
</dbReference>
<evidence type="ECO:0000256" key="7">
    <source>
        <dbReference type="ARBA" id="ARBA00023242"/>
    </source>
</evidence>
<evidence type="ECO:0000256" key="8">
    <source>
        <dbReference type="ARBA" id="ARBA00024343"/>
    </source>
</evidence>
<evidence type="ECO:0000256" key="4">
    <source>
        <dbReference type="ARBA" id="ARBA00023125"/>
    </source>
</evidence>
<dbReference type="Proteomes" id="UP000504609">
    <property type="component" value="Unplaced"/>
</dbReference>
<dbReference type="InterPro" id="IPR051758">
    <property type="entry name" value="ERF/AP2-like"/>
</dbReference>
<dbReference type="PROSITE" id="PS51032">
    <property type="entry name" value="AP2_ERF"/>
    <property type="match status" value="1"/>
</dbReference>
<dbReference type="SMART" id="SM00380">
    <property type="entry name" value="AP2"/>
    <property type="match status" value="1"/>
</dbReference>
<comment type="similarity">
    <text evidence="8">Belongs to the AP2/ERF transcription factor family. ERF subfamily.</text>
</comment>
<evidence type="ECO:0000259" key="10">
    <source>
        <dbReference type="PROSITE" id="PS51032"/>
    </source>
</evidence>
<dbReference type="Gene3D" id="3.30.730.10">
    <property type="entry name" value="AP2/ERF domain"/>
    <property type="match status" value="1"/>
</dbReference>
<feature type="compositionally biased region" description="Low complexity" evidence="9">
    <location>
        <begin position="317"/>
        <end position="326"/>
    </location>
</feature>
<dbReference type="GeneID" id="111454287"/>
<dbReference type="GO" id="GO:0009873">
    <property type="term" value="P:ethylene-activated signaling pathway"/>
    <property type="evidence" value="ECO:0007669"/>
    <property type="project" value="UniProtKB-KW"/>
</dbReference>
<name>A0A6J1GHP8_CUCMO</name>
<keyword evidence="5" id="KW-0010">Activator</keyword>
<sequence length="374" mass="40572">MAALMDFYGCRDLQSYPVGGELMEALEPFMKAASSSSSSSSFLPSFSPSSSSFVPDFSSSFSSIQTESTSYPSDCSPPVAYSYSDGFSANNLHGLEQSASIGLNYLTPFQIQQIQSQFGLQTQIQPVWGHVNNQQELTKNQMNGVNLLGPKAIPMKHAGSPPKSTKLYRGVRQRHWGKWVAEIRLPRNRTRLWLGTFDTAEEAALAYDKAAYKLRGDFARLNFPQLKHHGSSVGGDFGEYKPLHSAVDAKLDAICQTLAESQKQGKSNRSASSRKSKSSSISSTVGSESQAPTVIDSDDDQKASDVRSSGSEICCKAENSSSPVSAESDESAGSSPLSDLTFPDPTDSPWEQPSESSMLQKYPSEIDWASIFTS</sequence>
<dbReference type="GO" id="GO:0000976">
    <property type="term" value="F:transcription cis-regulatory region binding"/>
    <property type="evidence" value="ECO:0007669"/>
    <property type="project" value="UniProtKB-ARBA"/>
</dbReference>
<keyword evidence="4" id="KW-0238">DNA-binding</keyword>
<evidence type="ECO:0000256" key="1">
    <source>
        <dbReference type="ARBA" id="ARBA00004123"/>
    </source>
</evidence>
<keyword evidence="3" id="KW-0805">Transcription regulation</keyword>
<dbReference type="FunFam" id="3.30.730.10:FF:000001">
    <property type="entry name" value="Ethylene-responsive transcription factor 2"/>
    <property type="match status" value="1"/>
</dbReference>
<reference evidence="12" key="1">
    <citation type="submission" date="2025-08" db="UniProtKB">
        <authorList>
            <consortium name="RefSeq"/>
        </authorList>
    </citation>
    <scope>IDENTIFICATION</scope>
    <source>
        <tissue evidence="12">Young leaves</tissue>
    </source>
</reference>
<feature type="domain" description="AP2/ERF" evidence="10">
    <location>
        <begin position="167"/>
        <end position="224"/>
    </location>
</feature>
<keyword evidence="7" id="KW-0539">Nucleus</keyword>
<dbReference type="SUPFAM" id="SSF54171">
    <property type="entry name" value="DNA-binding domain"/>
    <property type="match status" value="1"/>
</dbReference>
<dbReference type="GO" id="GO:0003700">
    <property type="term" value="F:DNA-binding transcription factor activity"/>
    <property type="evidence" value="ECO:0007669"/>
    <property type="project" value="InterPro"/>
</dbReference>
<keyword evidence="2" id="KW-0936">Ethylene signaling pathway</keyword>
<dbReference type="CDD" id="cd00018">
    <property type="entry name" value="AP2"/>
    <property type="match status" value="1"/>
</dbReference>
<keyword evidence="6" id="KW-0804">Transcription</keyword>
<accession>A0A6J1GHP8</accession>
<feature type="compositionally biased region" description="Low complexity" evidence="9">
    <location>
        <begin position="278"/>
        <end position="289"/>
    </location>
</feature>
<feature type="region of interest" description="Disordered" evidence="9">
    <location>
        <begin position="260"/>
        <end position="362"/>
    </location>
</feature>
<protein>
    <submittedName>
        <fullName evidence="12">Ethylene-responsive transcription factor RAP2-4-like</fullName>
    </submittedName>
</protein>
<dbReference type="InterPro" id="IPR036955">
    <property type="entry name" value="AP2/ERF_dom_sf"/>
</dbReference>
<dbReference type="PANTHER" id="PTHR31657:SF87">
    <property type="entry name" value="ETHYLENE-RESPONSIVE TRANSCRIPTION FACTOR RAP2-13"/>
    <property type="match status" value="1"/>
</dbReference>
<dbReference type="AlphaFoldDB" id="A0A6J1GHP8"/>
<dbReference type="PANTHER" id="PTHR31657">
    <property type="entry name" value="ETHYLENE-RESPONSIVE TRANSCRIPTION FACTOR ERF061"/>
    <property type="match status" value="1"/>
</dbReference>
<dbReference type="KEGG" id="cmos:111454287"/>
<evidence type="ECO:0000313" key="11">
    <source>
        <dbReference type="Proteomes" id="UP000504609"/>
    </source>
</evidence>
<dbReference type="Pfam" id="PF00847">
    <property type="entry name" value="AP2"/>
    <property type="match status" value="1"/>
</dbReference>
<feature type="compositionally biased region" description="Polar residues" evidence="9">
    <location>
        <begin position="349"/>
        <end position="359"/>
    </location>
</feature>
<evidence type="ECO:0000256" key="2">
    <source>
        <dbReference type="ARBA" id="ARBA00022745"/>
    </source>
</evidence>
<dbReference type="InterPro" id="IPR016177">
    <property type="entry name" value="DNA-bd_dom_sf"/>
</dbReference>
<evidence type="ECO:0000313" key="12">
    <source>
        <dbReference type="RefSeq" id="XP_022951481.1"/>
    </source>
</evidence>
<proteinExistence type="inferred from homology"/>
<dbReference type="PRINTS" id="PR00367">
    <property type="entry name" value="ETHRSPELEMNT"/>
</dbReference>
<organism evidence="11 12">
    <name type="scientific">Cucurbita moschata</name>
    <name type="common">Winter crookneck squash</name>
    <name type="synonym">Cucurbita pepo var. moschata</name>
    <dbReference type="NCBI Taxonomy" id="3662"/>
    <lineage>
        <taxon>Eukaryota</taxon>
        <taxon>Viridiplantae</taxon>
        <taxon>Streptophyta</taxon>
        <taxon>Embryophyta</taxon>
        <taxon>Tracheophyta</taxon>
        <taxon>Spermatophyta</taxon>
        <taxon>Magnoliopsida</taxon>
        <taxon>eudicotyledons</taxon>
        <taxon>Gunneridae</taxon>
        <taxon>Pentapetalae</taxon>
        <taxon>rosids</taxon>
        <taxon>fabids</taxon>
        <taxon>Cucurbitales</taxon>
        <taxon>Cucurbitaceae</taxon>
        <taxon>Cucurbiteae</taxon>
        <taxon>Cucurbita</taxon>
    </lineage>
</organism>
<evidence type="ECO:0000256" key="6">
    <source>
        <dbReference type="ARBA" id="ARBA00023163"/>
    </source>
</evidence>
<evidence type="ECO:0000256" key="9">
    <source>
        <dbReference type="SAM" id="MobiDB-lite"/>
    </source>
</evidence>
<keyword evidence="11" id="KW-1185">Reference proteome</keyword>
<evidence type="ECO:0000256" key="5">
    <source>
        <dbReference type="ARBA" id="ARBA00023159"/>
    </source>
</evidence>
<comment type="subcellular location">
    <subcellularLocation>
        <location evidence="1">Nucleus</location>
    </subcellularLocation>
</comment>